<accession>A0A0C9YI91</accession>
<organism evidence="1 2">
    <name type="scientific">Pisolithus microcarpus 441</name>
    <dbReference type="NCBI Taxonomy" id="765257"/>
    <lineage>
        <taxon>Eukaryota</taxon>
        <taxon>Fungi</taxon>
        <taxon>Dikarya</taxon>
        <taxon>Basidiomycota</taxon>
        <taxon>Agaricomycotina</taxon>
        <taxon>Agaricomycetes</taxon>
        <taxon>Agaricomycetidae</taxon>
        <taxon>Boletales</taxon>
        <taxon>Sclerodermatineae</taxon>
        <taxon>Pisolithaceae</taxon>
        <taxon>Pisolithus</taxon>
    </lineage>
</organism>
<keyword evidence="2" id="KW-1185">Reference proteome</keyword>
<name>A0A0C9YI91_9AGAM</name>
<proteinExistence type="predicted"/>
<dbReference type="HOGENOM" id="CLU_2655432_0_0_1"/>
<evidence type="ECO:0000313" key="2">
    <source>
        <dbReference type="Proteomes" id="UP000054018"/>
    </source>
</evidence>
<protein>
    <submittedName>
        <fullName evidence="1">Uncharacterized protein</fullName>
    </submittedName>
</protein>
<dbReference type="Proteomes" id="UP000054018">
    <property type="component" value="Unassembled WGS sequence"/>
</dbReference>
<gene>
    <name evidence="1" type="ORF">PISMIDRAFT_677886</name>
</gene>
<sequence length="76" mass="8399">MTLLLPESSSYLQAPSHSVCIQMPMAHRYGGGRCPRPKSAVCQAEGILMRTSDHSGITSGEFTTLTKFSWRREGVR</sequence>
<dbReference type="EMBL" id="KN833713">
    <property type="protein sequence ID" value="KIK24790.1"/>
    <property type="molecule type" value="Genomic_DNA"/>
</dbReference>
<reference evidence="1 2" key="1">
    <citation type="submission" date="2014-04" db="EMBL/GenBank/DDBJ databases">
        <authorList>
            <consortium name="DOE Joint Genome Institute"/>
            <person name="Kuo A."/>
            <person name="Kohler A."/>
            <person name="Costa M.D."/>
            <person name="Nagy L.G."/>
            <person name="Floudas D."/>
            <person name="Copeland A."/>
            <person name="Barry K.W."/>
            <person name="Cichocki N."/>
            <person name="Veneault-Fourrey C."/>
            <person name="LaButti K."/>
            <person name="Lindquist E.A."/>
            <person name="Lipzen A."/>
            <person name="Lundell T."/>
            <person name="Morin E."/>
            <person name="Murat C."/>
            <person name="Sun H."/>
            <person name="Tunlid A."/>
            <person name="Henrissat B."/>
            <person name="Grigoriev I.V."/>
            <person name="Hibbett D.S."/>
            <person name="Martin F."/>
            <person name="Nordberg H.P."/>
            <person name="Cantor M.N."/>
            <person name="Hua S.X."/>
        </authorList>
    </citation>
    <scope>NUCLEOTIDE SEQUENCE [LARGE SCALE GENOMIC DNA]</scope>
    <source>
        <strain evidence="1 2">441</strain>
    </source>
</reference>
<reference evidence="2" key="2">
    <citation type="submission" date="2015-01" db="EMBL/GenBank/DDBJ databases">
        <title>Evolutionary Origins and Diversification of the Mycorrhizal Mutualists.</title>
        <authorList>
            <consortium name="DOE Joint Genome Institute"/>
            <consortium name="Mycorrhizal Genomics Consortium"/>
            <person name="Kohler A."/>
            <person name="Kuo A."/>
            <person name="Nagy L.G."/>
            <person name="Floudas D."/>
            <person name="Copeland A."/>
            <person name="Barry K.W."/>
            <person name="Cichocki N."/>
            <person name="Veneault-Fourrey C."/>
            <person name="LaButti K."/>
            <person name="Lindquist E.A."/>
            <person name="Lipzen A."/>
            <person name="Lundell T."/>
            <person name="Morin E."/>
            <person name="Murat C."/>
            <person name="Riley R."/>
            <person name="Ohm R."/>
            <person name="Sun H."/>
            <person name="Tunlid A."/>
            <person name="Henrissat B."/>
            <person name="Grigoriev I.V."/>
            <person name="Hibbett D.S."/>
            <person name="Martin F."/>
        </authorList>
    </citation>
    <scope>NUCLEOTIDE SEQUENCE [LARGE SCALE GENOMIC DNA]</scope>
    <source>
        <strain evidence="2">441</strain>
    </source>
</reference>
<dbReference type="AlphaFoldDB" id="A0A0C9YI91"/>
<evidence type="ECO:0000313" key="1">
    <source>
        <dbReference type="EMBL" id="KIK24790.1"/>
    </source>
</evidence>